<dbReference type="EMBL" id="MFMC01000048">
    <property type="protein sequence ID" value="OGG76660.1"/>
    <property type="molecule type" value="Genomic_DNA"/>
</dbReference>
<protein>
    <recommendedName>
        <fullName evidence="3">Pilus assembly protein PilO</fullName>
    </recommendedName>
</protein>
<evidence type="ECO:0000313" key="1">
    <source>
        <dbReference type="EMBL" id="OGG76660.1"/>
    </source>
</evidence>
<organism evidence="1 2">
    <name type="scientific">Candidatus Kaiserbacteria bacterium RIFCSPLOWO2_01_FULL_54_24</name>
    <dbReference type="NCBI Taxonomy" id="1798515"/>
    <lineage>
        <taxon>Bacteria</taxon>
        <taxon>Candidatus Kaiseribacteriota</taxon>
    </lineage>
</organism>
<evidence type="ECO:0000313" key="2">
    <source>
        <dbReference type="Proteomes" id="UP000177215"/>
    </source>
</evidence>
<evidence type="ECO:0008006" key="3">
    <source>
        <dbReference type="Google" id="ProtNLM"/>
    </source>
</evidence>
<proteinExistence type="predicted"/>
<accession>A0A1F6ESS3</accession>
<dbReference type="STRING" id="1798515.A3B35_03955"/>
<dbReference type="InterPro" id="IPR014717">
    <property type="entry name" value="Transl_elong_EF1B/ribsomal_bS6"/>
</dbReference>
<comment type="caution">
    <text evidence="1">The sequence shown here is derived from an EMBL/GenBank/DDBJ whole genome shotgun (WGS) entry which is preliminary data.</text>
</comment>
<dbReference type="Gene3D" id="3.30.70.60">
    <property type="match status" value="1"/>
</dbReference>
<reference evidence="1 2" key="1">
    <citation type="journal article" date="2016" name="Nat. Commun.">
        <title>Thousands of microbial genomes shed light on interconnected biogeochemical processes in an aquifer system.</title>
        <authorList>
            <person name="Anantharaman K."/>
            <person name="Brown C.T."/>
            <person name="Hug L.A."/>
            <person name="Sharon I."/>
            <person name="Castelle C.J."/>
            <person name="Probst A.J."/>
            <person name="Thomas B.C."/>
            <person name="Singh A."/>
            <person name="Wilkins M.J."/>
            <person name="Karaoz U."/>
            <person name="Brodie E.L."/>
            <person name="Williams K.H."/>
            <person name="Hubbard S.S."/>
            <person name="Banfield J.F."/>
        </authorList>
    </citation>
    <scope>NUCLEOTIDE SEQUENCE [LARGE SCALE GENOMIC DNA]</scope>
</reference>
<dbReference type="AlphaFoldDB" id="A0A1F6ESS3"/>
<gene>
    <name evidence="1" type="ORF">A3B35_03955</name>
</gene>
<name>A0A1F6ESS3_9BACT</name>
<sequence length="194" mass="21562">MFKMILSAVGLAIAGGIFFFFTQPTYDAVRALGQEIGAYDQALDKASELQQLKQSLLSRYNAFNPADIDQLHKMLPDHVDNVRLVLDLDHLASTNGMALQNVIISNPLSEEGSPGVISATGGGRQKYDSLTLKFTTRGAYQSFATFLQALETSLRIVDLVSLSIEREVPSQSETKSESEPTYRYDMTLRTYWLK</sequence>
<dbReference type="Proteomes" id="UP000177215">
    <property type="component" value="Unassembled WGS sequence"/>
</dbReference>